<reference evidence="2" key="2">
    <citation type="submission" date="2020-09" db="EMBL/GenBank/DDBJ databases">
        <authorList>
            <person name="Sun Q."/>
            <person name="Zhou Y."/>
        </authorList>
    </citation>
    <scope>NUCLEOTIDE SEQUENCE</scope>
    <source>
        <strain evidence="2">CGMCC 4.7306</strain>
    </source>
</reference>
<sequence>MTQKTYQLSSPMTTRNWLIVAGIELIGLIVLALGLVLQRPYLFIPGVVIIVGASVLLSFTIMVRARVATAVKLTDDDITITSGGKSATAPWSRISDAAISGQTIYLNRNDRQPALKIDSPRGEGDPMLQELSVELAGRLDRSRGYRDL</sequence>
<reference evidence="2" key="1">
    <citation type="journal article" date="2014" name="Int. J. Syst. Evol. Microbiol.">
        <title>Complete genome sequence of Corynebacterium casei LMG S-19264T (=DSM 44701T), isolated from a smear-ripened cheese.</title>
        <authorList>
            <consortium name="US DOE Joint Genome Institute (JGI-PGF)"/>
            <person name="Walter F."/>
            <person name="Albersmeier A."/>
            <person name="Kalinowski J."/>
            <person name="Ruckert C."/>
        </authorList>
    </citation>
    <scope>NUCLEOTIDE SEQUENCE</scope>
    <source>
        <strain evidence="2">CGMCC 4.7306</strain>
    </source>
</reference>
<name>A0A917W6J9_9ACTN</name>
<keyword evidence="1" id="KW-0472">Membrane</keyword>
<dbReference type="EMBL" id="BMMZ01000010">
    <property type="protein sequence ID" value="GGL75121.1"/>
    <property type="molecule type" value="Genomic_DNA"/>
</dbReference>
<protein>
    <recommendedName>
        <fullName evidence="4">PH domain-containing protein</fullName>
    </recommendedName>
</protein>
<accession>A0A917W6J9</accession>
<feature type="transmembrane region" description="Helical" evidence="1">
    <location>
        <begin position="16"/>
        <end position="37"/>
    </location>
</feature>
<keyword evidence="1" id="KW-1133">Transmembrane helix</keyword>
<dbReference type="Proteomes" id="UP000613840">
    <property type="component" value="Unassembled WGS sequence"/>
</dbReference>
<feature type="transmembrane region" description="Helical" evidence="1">
    <location>
        <begin position="43"/>
        <end position="63"/>
    </location>
</feature>
<dbReference type="AlphaFoldDB" id="A0A917W6J9"/>
<dbReference type="RefSeq" id="WP_188896820.1">
    <property type="nucleotide sequence ID" value="NZ_BMMZ01000010.1"/>
</dbReference>
<proteinExistence type="predicted"/>
<evidence type="ECO:0000256" key="1">
    <source>
        <dbReference type="SAM" id="Phobius"/>
    </source>
</evidence>
<keyword evidence="1" id="KW-0812">Transmembrane</keyword>
<evidence type="ECO:0000313" key="3">
    <source>
        <dbReference type="Proteomes" id="UP000613840"/>
    </source>
</evidence>
<evidence type="ECO:0008006" key="4">
    <source>
        <dbReference type="Google" id="ProtNLM"/>
    </source>
</evidence>
<organism evidence="2 3">
    <name type="scientific">Microlunatus endophyticus</name>
    <dbReference type="NCBI Taxonomy" id="1716077"/>
    <lineage>
        <taxon>Bacteria</taxon>
        <taxon>Bacillati</taxon>
        <taxon>Actinomycetota</taxon>
        <taxon>Actinomycetes</taxon>
        <taxon>Propionibacteriales</taxon>
        <taxon>Propionibacteriaceae</taxon>
        <taxon>Microlunatus</taxon>
    </lineage>
</organism>
<gene>
    <name evidence="2" type="ORF">GCM10011575_36600</name>
</gene>
<evidence type="ECO:0000313" key="2">
    <source>
        <dbReference type="EMBL" id="GGL75121.1"/>
    </source>
</evidence>
<comment type="caution">
    <text evidence="2">The sequence shown here is derived from an EMBL/GenBank/DDBJ whole genome shotgun (WGS) entry which is preliminary data.</text>
</comment>
<keyword evidence="3" id="KW-1185">Reference proteome</keyword>